<feature type="transmembrane region" description="Helical" evidence="6">
    <location>
        <begin position="235"/>
        <end position="257"/>
    </location>
</feature>
<feature type="transmembrane region" description="Helical" evidence="6">
    <location>
        <begin position="497"/>
        <end position="517"/>
    </location>
</feature>
<feature type="transmembrane region" description="Helical" evidence="6">
    <location>
        <begin position="263"/>
        <end position="283"/>
    </location>
</feature>
<dbReference type="PROSITE" id="PS50850">
    <property type="entry name" value="MFS"/>
    <property type="match status" value="1"/>
</dbReference>
<evidence type="ECO:0000259" key="7">
    <source>
        <dbReference type="PROSITE" id="PS50850"/>
    </source>
</evidence>
<evidence type="ECO:0000256" key="2">
    <source>
        <dbReference type="ARBA" id="ARBA00022692"/>
    </source>
</evidence>
<evidence type="ECO:0000256" key="4">
    <source>
        <dbReference type="ARBA" id="ARBA00023136"/>
    </source>
</evidence>
<dbReference type="GO" id="GO:0016020">
    <property type="term" value="C:membrane"/>
    <property type="evidence" value="ECO:0007669"/>
    <property type="project" value="UniProtKB-SubCell"/>
</dbReference>
<evidence type="ECO:0000256" key="5">
    <source>
        <dbReference type="SAM" id="MobiDB-lite"/>
    </source>
</evidence>
<accession>A0AAW0RH90</accession>
<dbReference type="InterPro" id="IPR011701">
    <property type="entry name" value="MFS"/>
</dbReference>
<keyword evidence="4 6" id="KW-0472">Membrane</keyword>
<sequence>MPLRGDSELDESATRLLTPEEADAAATAAAAVITEDDESAATTTPFRPRIRAAPWQVRSPRHIVLLVSFAKFCLVCSGLMLMVPMFRLVEDAICHGVLDDASPGLLDEMKCKDDGVQARLATFMGWSGLVNSIVFMVLTSHPQQALITTFPFGAMSDRFGRKPIALLAYLGLVASFFVTPLMLGPPLRQRVRANPYLLLWGSLFQVAGGGIPVLLQTLYAMAADVSSQEEKSTNFLYVSLGSATGGLLGPLLAGVLMNKFGPWVPIWIVIGISPSLILLLVLVPETLATKTKSSLASSSPSSPSSLHTHLARGLADLGASLSMLRNPSVPLILVTFLFQNARMTAYASTLVQHVSKNYGWTLGQTSILLSPLGVLALVVLGTLPRLAARLTAASYRTVFAKDLLLTRASTACLILGAAIQAFSPNIAVFVFGLVVGTLGAADTPLARATVSHHVHPAFTSRLYALIGTAEVLGSFVGAPVLAWLFNVGLENKGLYTGLPYLYIAILSSISLLALVFVRPPPRKPADGDATPESEGSQGEGAIRL</sequence>
<keyword evidence="3 6" id="KW-1133">Transmembrane helix</keyword>
<keyword evidence="9" id="KW-1185">Reference proteome</keyword>
<comment type="caution">
    <text evidence="8">The sequence shown here is derived from an EMBL/GenBank/DDBJ whole genome shotgun (WGS) entry which is preliminary data.</text>
</comment>
<keyword evidence="2 6" id="KW-0812">Transmembrane</keyword>
<feature type="region of interest" description="Disordered" evidence="5">
    <location>
        <begin position="523"/>
        <end position="544"/>
    </location>
</feature>
<dbReference type="PANTHER" id="PTHR23507:SF1">
    <property type="entry name" value="FI18259P1-RELATED"/>
    <property type="match status" value="1"/>
</dbReference>
<reference evidence="8 9" key="1">
    <citation type="submission" date="2020-02" db="EMBL/GenBank/DDBJ databases">
        <title>Comparative genomics of the hypocrealean fungal genus Beauvera.</title>
        <authorList>
            <person name="Showalter D.N."/>
            <person name="Bushley K.E."/>
            <person name="Rehner S.A."/>
        </authorList>
    </citation>
    <scope>NUCLEOTIDE SEQUENCE [LARGE SCALE GENOMIC DNA]</scope>
    <source>
        <strain evidence="8 9">ARSEF4384</strain>
    </source>
</reference>
<evidence type="ECO:0000256" key="1">
    <source>
        <dbReference type="ARBA" id="ARBA00004141"/>
    </source>
</evidence>
<gene>
    <name evidence="8" type="ORF">G3M48_010576</name>
</gene>
<evidence type="ECO:0000256" key="6">
    <source>
        <dbReference type="SAM" id="Phobius"/>
    </source>
</evidence>
<evidence type="ECO:0000313" key="8">
    <source>
        <dbReference type="EMBL" id="KAK8141416.1"/>
    </source>
</evidence>
<dbReference type="GO" id="GO:0022857">
    <property type="term" value="F:transmembrane transporter activity"/>
    <property type="evidence" value="ECO:0007669"/>
    <property type="project" value="InterPro"/>
</dbReference>
<dbReference type="Gene3D" id="1.20.1250.20">
    <property type="entry name" value="MFS general substrate transporter like domains"/>
    <property type="match status" value="2"/>
</dbReference>
<evidence type="ECO:0000256" key="3">
    <source>
        <dbReference type="ARBA" id="ARBA00022989"/>
    </source>
</evidence>
<feature type="transmembrane region" description="Helical" evidence="6">
    <location>
        <begin position="462"/>
        <end position="485"/>
    </location>
</feature>
<dbReference type="EMBL" id="JAAHCF010000992">
    <property type="protein sequence ID" value="KAK8141416.1"/>
    <property type="molecule type" value="Genomic_DNA"/>
</dbReference>
<feature type="transmembrane region" description="Helical" evidence="6">
    <location>
        <begin position="404"/>
        <end position="422"/>
    </location>
</feature>
<protein>
    <recommendedName>
        <fullName evidence="7">Major facilitator superfamily (MFS) profile domain-containing protein</fullName>
    </recommendedName>
</protein>
<name>A0AAW0RH90_9HYPO</name>
<feature type="domain" description="Major facilitator superfamily (MFS) profile" evidence="7">
    <location>
        <begin position="80"/>
        <end position="522"/>
    </location>
</feature>
<evidence type="ECO:0000313" key="9">
    <source>
        <dbReference type="Proteomes" id="UP001397290"/>
    </source>
</evidence>
<feature type="transmembrane region" description="Helical" evidence="6">
    <location>
        <begin position="428"/>
        <end position="450"/>
    </location>
</feature>
<feature type="transmembrane region" description="Helical" evidence="6">
    <location>
        <begin position="329"/>
        <end position="348"/>
    </location>
</feature>
<feature type="transmembrane region" description="Helical" evidence="6">
    <location>
        <begin position="203"/>
        <end position="223"/>
    </location>
</feature>
<organism evidence="8 9">
    <name type="scientific">Beauveria asiatica</name>
    <dbReference type="NCBI Taxonomy" id="1069075"/>
    <lineage>
        <taxon>Eukaryota</taxon>
        <taxon>Fungi</taxon>
        <taxon>Dikarya</taxon>
        <taxon>Ascomycota</taxon>
        <taxon>Pezizomycotina</taxon>
        <taxon>Sordariomycetes</taxon>
        <taxon>Hypocreomycetidae</taxon>
        <taxon>Hypocreales</taxon>
        <taxon>Cordycipitaceae</taxon>
        <taxon>Beauveria</taxon>
    </lineage>
</organism>
<dbReference type="InterPro" id="IPR036259">
    <property type="entry name" value="MFS_trans_sf"/>
</dbReference>
<dbReference type="AlphaFoldDB" id="A0AAW0RH90"/>
<dbReference type="SUPFAM" id="SSF103473">
    <property type="entry name" value="MFS general substrate transporter"/>
    <property type="match status" value="1"/>
</dbReference>
<dbReference type="PANTHER" id="PTHR23507">
    <property type="entry name" value="ZGC:174356"/>
    <property type="match status" value="1"/>
</dbReference>
<feature type="transmembrane region" description="Helical" evidence="6">
    <location>
        <begin position="164"/>
        <end position="183"/>
    </location>
</feature>
<dbReference type="InterPro" id="IPR020846">
    <property type="entry name" value="MFS_dom"/>
</dbReference>
<proteinExistence type="predicted"/>
<dbReference type="Pfam" id="PF07690">
    <property type="entry name" value="MFS_1"/>
    <property type="match status" value="1"/>
</dbReference>
<feature type="transmembrane region" description="Helical" evidence="6">
    <location>
        <begin position="360"/>
        <end position="383"/>
    </location>
</feature>
<comment type="subcellular location">
    <subcellularLocation>
        <location evidence="1">Membrane</location>
        <topology evidence="1">Multi-pass membrane protein</topology>
    </subcellularLocation>
</comment>
<feature type="transmembrane region" description="Helical" evidence="6">
    <location>
        <begin position="63"/>
        <end position="83"/>
    </location>
</feature>
<dbReference type="Proteomes" id="UP001397290">
    <property type="component" value="Unassembled WGS sequence"/>
</dbReference>